<dbReference type="eggNOG" id="ENOG50322XZ">
    <property type="taxonomic scope" value="Bacteria"/>
</dbReference>
<feature type="transmembrane region" description="Helical" evidence="1">
    <location>
        <begin position="227"/>
        <end position="249"/>
    </location>
</feature>
<feature type="transmembrane region" description="Helical" evidence="1">
    <location>
        <begin position="270"/>
        <end position="288"/>
    </location>
</feature>
<dbReference type="STRING" id="1077974.GOEFS_119_00290"/>
<evidence type="ECO:0000313" key="2">
    <source>
        <dbReference type="EMBL" id="GAB20539.1"/>
    </source>
</evidence>
<reference evidence="2 3" key="1">
    <citation type="submission" date="2011-12" db="EMBL/GenBank/DDBJ databases">
        <title>Whole genome shotgun sequence of Gordonia effusa NBRC 100432.</title>
        <authorList>
            <person name="Yoshida I."/>
            <person name="Takarada H."/>
            <person name="Hosoyama A."/>
            <person name="Tsuchikane K."/>
            <person name="Katsumata H."/>
            <person name="Yamazaki S."/>
            <person name="Fujita N."/>
        </authorList>
    </citation>
    <scope>NUCLEOTIDE SEQUENCE [LARGE SCALE GENOMIC DNA]</scope>
    <source>
        <strain evidence="2 3">NBRC 100432</strain>
    </source>
</reference>
<evidence type="ECO:0000313" key="3">
    <source>
        <dbReference type="Proteomes" id="UP000035034"/>
    </source>
</evidence>
<keyword evidence="1" id="KW-0472">Membrane</keyword>
<organism evidence="2 3">
    <name type="scientific">Gordonia effusa NBRC 100432</name>
    <dbReference type="NCBI Taxonomy" id="1077974"/>
    <lineage>
        <taxon>Bacteria</taxon>
        <taxon>Bacillati</taxon>
        <taxon>Actinomycetota</taxon>
        <taxon>Actinomycetes</taxon>
        <taxon>Mycobacteriales</taxon>
        <taxon>Gordoniaceae</taxon>
        <taxon>Gordonia</taxon>
    </lineage>
</organism>
<dbReference type="EMBL" id="BAEH01000119">
    <property type="protein sequence ID" value="GAB20539.1"/>
    <property type="molecule type" value="Genomic_DNA"/>
</dbReference>
<dbReference type="AlphaFoldDB" id="H0R638"/>
<keyword evidence="1" id="KW-0812">Transmembrane</keyword>
<name>H0R638_9ACTN</name>
<feature type="transmembrane region" description="Helical" evidence="1">
    <location>
        <begin position="300"/>
        <end position="320"/>
    </location>
</feature>
<dbReference type="Proteomes" id="UP000035034">
    <property type="component" value="Unassembled WGS sequence"/>
</dbReference>
<keyword evidence="1" id="KW-1133">Transmembrane helix</keyword>
<feature type="transmembrane region" description="Helical" evidence="1">
    <location>
        <begin position="174"/>
        <end position="195"/>
    </location>
</feature>
<evidence type="ECO:0000256" key="1">
    <source>
        <dbReference type="SAM" id="Phobius"/>
    </source>
</evidence>
<accession>H0R638</accession>
<comment type="caution">
    <text evidence="2">The sequence shown here is derived from an EMBL/GenBank/DDBJ whole genome shotgun (WGS) entry which is preliminary data.</text>
</comment>
<proteinExistence type="predicted"/>
<gene>
    <name evidence="2" type="ORF">GOEFS_119_00290</name>
</gene>
<sequence>MTDIEVGRFGLRTFRIDRDGHLLPIGAGDRFDWKDGVCFAECKVGGFHRPPAEGCSCGIYSFDSLADLRSQYRSSAQVVAVIAPEGHARVGGNGTVSERARVVALWTVDEQLTHKVLAATCGKILPYNDIEQMISDYGLRFTSRPVDVPPARSAAKGLVPELLRSAAGIGWASIVRPIILTVCLALGITLFVDVYTGPQARVMTEPTASFTALCSAVDRFLLAVHDAATPAVVTLLLCALVIEFARAGWRSSRAGATAAIGRLFRHAMTALLRTAITPLIVVATYGVWHGRPPTFELVAWVIVLVVASSWSSGGALYHVLAGVGGQRRTRSVLPGPTFDELFENVPRHLRGGSTGNE</sequence>
<protein>
    <submittedName>
        <fullName evidence="2">Uncharacterized protein</fullName>
    </submittedName>
</protein>
<keyword evidence="3" id="KW-1185">Reference proteome</keyword>